<accession>A0ACC1T7B9</accession>
<evidence type="ECO:0000313" key="2">
    <source>
        <dbReference type="Proteomes" id="UP001148662"/>
    </source>
</evidence>
<protein>
    <submittedName>
        <fullName evidence="1">Uncharacterized protein</fullName>
    </submittedName>
</protein>
<comment type="caution">
    <text evidence="1">The sequence shown here is derived from an EMBL/GenBank/DDBJ whole genome shotgun (WGS) entry which is preliminary data.</text>
</comment>
<sequence>MDEYQPRLPQLQVIQDSDTATVKIEVPREWRLWSGWNPCLWESYFQEWQDLPDSMDDKEFDEAMSFPALKPNEEVFHVGLPSYSRKQRLAQEHAFFQYTTPKAYPAIMALPPQLAHAIENLKFQAKDAFWALSSCICQQSAKIKINGRTFKIIKVLGEGGFSFVYLAQDEHSGRQFALKKIRCPSGNDDVRQAMREVEAYRRFKHPNIIRILDSAVVQDPTGDGQIVYLFLPLFKRGNLQDAINANCINGTHFPEKEMVKLFKGTCEAVRAMHDYRAPIASRKNPNPSRENVSSSSSSNRRQPPANINVDNGHSDDEDDELFPHPEGDAEGGYSYHGPAHASSVPLVTKRQDQDSETIYDGDEELARIQQGGAANGAATGETELVPYAHRDLKPGNVMISDEGRPILMDFGSCMKARIKIENRSQALLQQDIAAEQSTMAYRAPELFDVKTGVTLDEKVDIWSLGCTLFALAYSHSPFENTQTTEQGGSIAMAVMNAQYKHPSSQYSQGLRDLIDAMLKVDPQQRPDIHQIIEMTNKLLQRLS</sequence>
<gene>
    <name evidence="1" type="ORF">NM688_g2900</name>
</gene>
<evidence type="ECO:0000313" key="1">
    <source>
        <dbReference type="EMBL" id="KAJ3554832.1"/>
    </source>
</evidence>
<proteinExistence type="predicted"/>
<organism evidence="1 2">
    <name type="scientific">Phlebia brevispora</name>
    <dbReference type="NCBI Taxonomy" id="194682"/>
    <lineage>
        <taxon>Eukaryota</taxon>
        <taxon>Fungi</taxon>
        <taxon>Dikarya</taxon>
        <taxon>Basidiomycota</taxon>
        <taxon>Agaricomycotina</taxon>
        <taxon>Agaricomycetes</taxon>
        <taxon>Polyporales</taxon>
        <taxon>Meruliaceae</taxon>
        <taxon>Phlebia</taxon>
    </lineage>
</organism>
<reference evidence="1" key="1">
    <citation type="submission" date="2022-07" db="EMBL/GenBank/DDBJ databases">
        <title>Genome Sequence of Phlebia brevispora.</title>
        <authorList>
            <person name="Buettner E."/>
        </authorList>
    </citation>
    <scope>NUCLEOTIDE SEQUENCE</scope>
    <source>
        <strain evidence="1">MPL23</strain>
    </source>
</reference>
<name>A0ACC1T7B9_9APHY</name>
<keyword evidence="2" id="KW-1185">Reference proteome</keyword>
<dbReference type="Proteomes" id="UP001148662">
    <property type="component" value="Unassembled WGS sequence"/>
</dbReference>
<dbReference type="EMBL" id="JANHOG010000392">
    <property type="protein sequence ID" value="KAJ3554832.1"/>
    <property type="molecule type" value="Genomic_DNA"/>
</dbReference>